<sequence length="556" mass="55883">MLCSFRILLALIAITAIACNGSDALVFEIAVVAEPAPHVPIWMQQAYAKATNSQGGDYFGGAVAIDGDTLVIGSPVESSNVSSVLHAPSMPTPGSENNLAAASGAVYVYVRLGEIWEPQAYLKAPNAESAHAFGSSVAISGNTIVVGAHNENSNQSSILHAGSLPTAATDDDSAALAGAAYVFVRSGTTWSVEAYLKASNAEASDNFGASVAIDGDMVIVGAPGEDSNQGTVSHAGSLPTAAGDNDAASAAGAAYVFTRSAAVWSQQAYLKACNAEGADSFGEVVAISGDTVVVGAKGEDGGLPGVLNAGSLPTAASDSDAANGAGAAHVFVRSGGVWSQQAYLKSTNVGASDLFGYPVAISGDTIVVGAHLEDGNNTAVINSATLPSTATANNLATAAGAAYVFFRTGTTWSQQAYLKAPNAEANDEFGYAIAISGDTIVVGAHFEDSNQETISQATALPTPAGDSDANASAGAAYVFTRESGTWSQNAYLKAPNPDANDRFASALAISGSTIVAGAWYEDSNATGLLHAGNLPSAAGDNDSAAEAGAAYVFLRR</sequence>
<dbReference type="HOGENOM" id="CLU_025051_2_0_12"/>
<evidence type="ECO:0000313" key="5">
    <source>
        <dbReference type="EMBL" id="AFM12323.1"/>
    </source>
</evidence>
<evidence type="ECO:0000256" key="2">
    <source>
        <dbReference type="ARBA" id="ARBA00022737"/>
    </source>
</evidence>
<evidence type="ECO:0000256" key="3">
    <source>
        <dbReference type="ARBA" id="ARBA00023180"/>
    </source>
</evidence>
<dbReference type="RefSeq" id="WP_014802834.1">
    <property type="nucleotide sequence ID" value="NC_018020.1"/>
</dbReference>
<dbReference type="AlphaFoldDB" id="I4B4W6"/>
<dbReference type="InterPro" id="IPR013519">
    <property type="entry name" value="Int_alpha_beta-p"/>
</dbReference>
<dbReference type="Pfam" id="PF14312">
    <property type="entry name" value="FG-GAP_2"/>
    <property type="match status" value="7"/>
</dbReference>
<dbReference type="STRING" id="869212.Turpa_1675"/>
<dbReference type="Gene3D" id="2.130.10.130">
    <property type="entry name" value="Integrin alpha, N-terminal"/>
    <property type="match status" value="3"/>
</dbReference>
<keyword evidence="6" id="KW-1185">Reference proteome</keyword>
<keyword evidence="3" id="KW-0325">Glycoprotein</keyword>
<dbReference type="PANTHER" id="PTHR36220:SF1">
    <property type="entry name" value="GAMMA TUBULIN COMPLEX COMPONENT C-TERMINAL DOMAIN-CONTAINING PROTEIN"/>
    <property type="match status" value="1"/>
</dbReference>
<dbReference type="KEGG" id="tpx:Turpa_1675"/>
<dbReference type="OrthoDB" id="9782766at2"/>
<dbReference type="Proteomes" id="UP000006048">
    <property type="component" value="Chromosome"/>
</dbReference>
<name>I4B4W6_TURPD</name>
<evidence type="ECO:0000256" key="4">
    <source>
        <dbReference type="SAM" id="SignalP"/>
    </source>
</evidence>
<dbReference type="InterPro" id="IPR028994">
    <property type="entry name" value="Integrin_alpha_N"/>
</dbReference>
<reference evidence="5 6" key="1">
    <citation type="submission" date="2012-06" db="EMBL/GenBank/DDBJ databases">
        <title>The complete chromosome of genome of Turneriella parva DSM 21527.</title>
        <authorList>
            <consortium name="US DOE Joint Genome Institute (JGI-PGF)"/>
            <person name="Lucas S."/>
            <person name="Han J."/>
            <person name="Lapidus A."/>
            <person name="Bruce D."/>
            <person name="Goodwin L."/>
            <person name="Pitluck S."/>
            <person name="Peters L."/>
            <person name="Kyrpides N."/>
            <person name="Mavromatis K."/>
            <person name="Ivanova N."/>
            <person name="Mikhailova N."/>
            <person name="Chertkov O."/>
            <person name="Detter J.C."/>
            <person name="Tapia R."/>
            <person name="Han C."/>
            <person name="Land M."/>
            <person name="Hauser L."/>
            <person name="Markowitz V."/>
            <person name="Cheng J.-F."/>
            <person name="Hugenholtz P."/>
            <person name="Woyke T."/>
            <person name="Wu D."/>
            <person name="Gronow S."/>
            <person name="Wellnitz S."/>
            <person name="Brambilla E."/>
            <person name="Klenk H.-P."/>
            <person name="Eisen J.A."/>
        </authorList>
    </citation>
    <scope>NUCLEOTIDE SEQUENCE [LARGE SCALE GENOMIC DNA]</scope>
    <source>
        <strain evidence="6">ATCC BAA-1111 / DSM 21527 / NCTC 11395 / H</strain>
    </source>
</reference>
<feature type="chain" id="PRO_5003686309" description="Integrin alpha beta-propellor repeat protein" evidence="4">
    <location>
        <begin position="19"/>
        <end position="556"/>
    </location>
</feature>
<dbReference type="PATRIC" id="fig|869212.3.peg.1669"/>
<dbReference type="EMBL" id="CP002959">
    <property type="protein sequence ID" value="AFM12323.1"/>
    <property type="molecule type" value="Genomic_DNA"/>
</dbReference>
<gene>
    <name evidence="5" type="ordered locus">Turpa_1675</name>
</gene>
<protein>
    <recommendedName>
        <fullName evidence="7">Integrin alpha beta-propellor repeat protein</fullName>
    </recommendedName>
</protein>
<dbReference type="InterPro" id="IPR013517">
    <property type="entry name" value="FG-GAP"/>
</dbReference>
<evidence type="ECO:0000313" key="6">
    <source>
        <dbReference type="Proteomes" id="UP000006048"/>
    </source>
</evidence>
<feature type="signal peptide" evidence="4">
    <location>
        <begin position="1"/>
        <end position="18"/>
    </location>
</feature>
<keyword evidence="2" id="KW-0677">Repeat</keyword>
<evidence type="ECO:0000256" key="1">
    <source>
        <dbReference type="ARBA" id="ARBA00022729"/>
    </source>
</evidence>
<organism evidence="5 6">
    <name type="scientific">Turneriella parva (strain ATCC BAA-1111 / DSM 21527 / NCTC 11395 / H)</name>
    <name type="common">Leptospira parva</name>
    <dbReference type="NCBI Taxonomy" id="869212"/>
    <lineage>
        <taxon>Bacteria</taxon>
        <taxon>Pseudomonadati</taxon>
        <taxon>Spirochaetota</taxon>
        <taxon>Spirochaetia</taxon>
        <taxon>Leptospirales</taxon>
        <taxon>Leptospiraceae</taxon>
        <taxon>Turneriella</taxon>
    </lineage>
</organism>
<dbReference type="PANTHER" id="PTHR36220">
    <property type="entry name" value="UNNAMED PRODUCT"/>
    <property type="match status" value="1"/>
</dbReference>
<proteinExistence type="predicted"/>
<dbReference type="SMART" id="SM00191">
    <property type="entry name" value="Int_alpha"/>
    <property type="match status" value="4"/>
</dbReference>
<keyword evidence="1 4" id="KW-0732">Signal</keyword>
<evidence type="ECO:0008006" key="7">
    <source>
        <dbReference type="Google" id="ProtNLM"/>
    </source>
</evidence>
<accession>I4B4W6</accession>
<dbReference type="PROSITE" id="PS51257">
    <property type="entry name" value="PROKAR_LIPOPROTEIN"/>
    <property type="match status" value="1"/>
</dbReference>